<dbReference type="PROSITE" id="PS50110">
    <property type="entry name" value="RESPONSE_REGULATORY"/>
    <property type="match status" value="1"/>
</dbReference>
<protein>
    <recommendedName>
        <fullName evidence="1">Stage 0 sporulation protein A homolog</fullName>
    </recommendedName>
</protein>
<dbReference type="Gene3D" id="1.10.10.10">
    <property type="entry name" value="Winged helix-like DNA-binding domain superfamily/Winged helix DNA-binding domain"/>
    <property type="match status" value="1"/>
</dbReference>
<dbReference type="FunFam" id="1.10.10.10:FF:000018">
    <property type="entry name" value="DNA-binding response regulator ResD"/>
    <property type="match status" value="1"/>
</dbReference>
<dbReference type="GO" id="GO:0000156">
    <property type="term" value="F:phosphorelay response regulator activity"/>
    <property type="evidence" value="ECO:0007669"/>
    <property type="project" value="TreeGrafter"/>
</dbReference>
<dbReference type="GO" id="GO:0005829">
    <property type="term" value="C:cytosol"/>
    <property type="evidence" value="ECO:0007669"/>
    <property type="project" value="TreeGrafter"/>
</dbReference>
<dbReference type="AlphaFoldDB" id="A0A1I5IAD8"/>
<name>A0A1I5IAD8_9FIRM</name>
<dbReference type="InterPro" id="IPR011006">
    <property type="entry name" value="CheY-like_superfamily"/>
</dbReference>
<dbReference type="Proteomes" id="UP000198806">
    <property type="component" value="Unassembled WGS sequence"/>
</dbReference>
<gene>
    <name evidence="12" type="ORF">SAMN04489757_14123</name>
</gene>
<sequence length="233" mass="26678">MNEKILIIDDDVDLCKLLKKNLETEGYQVTVCHDGENGILEADKNSYHLIVLDIMLPKKSGFDVLYDIRKTNLVPILMLTAKDSEADKVSGLRMGADDYLTKPFSNNEFSARVASLLRRYTVFSSNNEHFEPAIDIGNLHIDISKHEVSMNGITIDLTAKEFDLLHFFAQNQGKVFTKKQIYRGVWDDEYAFDDNNIMVHIRRLRKKIEPDPENPTYILTVWGVGYKFVGDSV</sequence>
<feature type="modified residue" description="4-aspartylphosphate" evidence="8">
    <location>
        <position position="53"/>
    </location>
</feature>
<dbReference type="PANTHER" id="PTHR48111">
    <property type="entry name" value="REGULATOR OF RPOS"/>
    <property type="match status" value="1"/>
</dbReference>
<dbReference type="EMBL" id="FOWD01000041">
    <property type="protein sequence ID" value="SFO57170.1"/>
    <property type="molecule type" value="Genomic_DNA"/>
</dbReference>
<organism evidence="12 13">
    <name type="scientific">Anaerocolumna aminovalerica</name>
    <dbReference type="NCBI Taxonomy" id="1527"/>
    <lineage>
        <taxon>Bacteria</taxon>
        <taxon>Bacillati</taxon>
        <taxon>Bacillota</taxon>
        <taxon>Clostridia</taxon>
        <taxon>Lachnospirales</taxon>
        <taxon>Lachnospiraceae</taxon>
        <taxon>Anaerocolumna</taxon>
    </lineage>
</organism>
<evidence type="ECO:0000259" key="10">
    <source>
        <dbReference type="PROSITE" id="PS50110"/>
    </source>
</evidence>
<accession>A0A1I5IAD8</accession>
<evidence type="ECO:0000313" key="12">
    <source>
        <dbReference type="EMBL" id="SFO57170.1"/>
    </source>
</evidence>
<dbReference type="InterPro" id="IPR001789">
    <property type="entry name" value="Sig_transdc_resp-reg_receiver"/>
</dbReference>
<dbReference type="Pfam" id="PF00486">
    <property type="entry name" value="Trans_reg_C"/>
    <property type="match status" value="1"/>
</dbReference>
<evidence type="ECO:0000256" key="5">
    <source>
        <dbReference type="ARBA" id="ARBA00023125"/>
    </source>
</evidence>
<keyword evidence="13" id="KW-1185">Reference proteome</keyword>
<comment type="function">
    <text evidence="7">May play the central regulatory role in sporulation. It may be an element of the effector pathway responsible for the activation of sporulation genes in response to nutritional stress. Spo0A may act in concert with spo0H (a sigma factor) to control the expression of some genes that are critical to the sporulation process.</text>
</comment>
<dbReference type="SUPFAM" id="SSF52172">
    <property type="entry name" value="CheY-like"/>
    <property type="match status" value="1"/>
</dbReference>
<feature type="domain" description="OmpR/PhoB-type" evidence="11">
    <location>
        <begin position="131"/>
        <end position="230"/>
    </location>
</feature>
<feature type="domain" description="Response regulatory" evidence="10">
    <location>
        <begin position="4"/>
        <end position="117"/>
    </location>
</feature>
<dbReference type="SMART" id="SM00862">
    <property type="entry name" value="Trans_reg_C"/>
    <property type="match status" value="1"/>
</dbReference>
<dbReference type="InterPro" id="IPR036388">
    <property type="entry name" value="WH-like_DNA-bd_sf"/>
</dbReference>
<evidence type="ECO:0000256" key="4">
    <source>
        <dbReference type="ARBA" id="ARBA00023015"/>
    </source>
</evidence>
<dbReference type="Gene3D" id="3.40.50.2300">
    <property type="match status" value="1"/>
</dbReference>
<dbReference type="CDD" id="cd17574">
    <property type="entry name" value="REC_OmpR"/>
    <property type="match status" value="1"/>
</dbReference>
<evidence type="ECO:0000256" key="9">
    <source>
        <dbReference type="PROSITE-ProRule" id="PRU01091"/>
    </source>
</evidence>
<dbReference type="Gene3D" id="6.10.250.690">
    <property type="match status" value="1"/>
</dbReference>
<dbReference type="PANTHER" id="PTHR48111:SF40">
    <property type="entry name" value="PHOSPHATE REGULON TRANSCRIPTIONAL REGULATORY PROTEIN PHOB"/>
    <property type="match status" value="1"/>
</dbReference>
<dbReference type="RefSeq" id="WP_091688272.1">
    <property type="nucleotide sequence ID" value="NZ_BAABFM010000038.1"/>
</dbReference>
<proteinExistence type="predicted"/>
<evidence type="ECO:0000256" key="2">
    <source>
        <dbReference type="ARBA" id="ARBA00022553"/>
    </source>
</evidence>
<dbReference type="CDD" id="cd00383">
    <property type="entry name" value="trans_reg_C"/>
    <property type="match status" value="1"/>
</dbReference>
<keyword evidence="2 8" id="KW-0597">Phosphoprotein</keyword>
<dbReference type="GO" id="GO:0006355">
    <property type="term" value="P:regulation of DNA-templated transcription"/>
    <property type="evidence" value="ECO:0007669"/>
    <property type="project" value="InterPro"/>
</dbReference>
<reference evidence="12 13" key="1">
    <citation type="submission" date="2016-10" db="EMBL/GenBank/DDBJ databases">
        <authorList>
            <person name="de Groot N.N."/>
        </authorList>
    </citation>
    <scope>NUCLEOTIDE SEQUENCE [LARGE SCALE GENOMIC DNA]</scope>
    <source>
        <strain evidence="12 13">DSM 1283</strain>
    </source>
</reference>
<keyword evidence="3" id="KW-0902">Two-component regulatory system</keyword>
<keyword evidence="5 9" id="KW-0238">DNA-binding</keyword>
<dbReference type="PROSITE" id="PS51755">
    <property type="entry name" value="OMPR_PHOB"/>
    <property type="match status" value="1"/>
</dbReference>
<dbReference type="SUPFAM" id="SSF46894">
    <property type="entry name" value="C-terminal effector domain of the bipartite response regulators"/>
    <property type="match status" value="1"/>
</dbReference>
<dbReference type="GO" id="GO:0000976">
    <property type="term" value="F:transcription cis-regulatory region binding"/>
    <property type="evidence" value="ECO:0007669"/>
    <property type="project" value="TreeGrafter"/>
</dbReference>
<keyword evidence="4" id="KW-0805">Transcription regulation</keyword>
<dbReference type="GO" id="GO:0032993">
    <property type="term" value="C:protein-DNA complex"/>
    <property type="evidence" value="ECO:0007669"/>
    <property type="project" value="TreeGrafter"/>
</dbReference>
<dbReference type="InterPro" id="IPR001867">
    <property type="entry name" value="OmpR/PhoB-type_DNA-bd"/>
</dbReference>
<dbReference type="InterPro" id="IPR016032">
    <property type="entry name" value="Sig_transdc_resp-reg_C-effctor"/>
</dbReference>
<evidence type="ECO:0000256" key="7">
    <source>
        <dbReference type="ARBA" id="ARBA00024867"/>
    </source>
</evidence>
<dbReference type="FunFam" id="3.40.50.2300:FF:000001">
    <property type="entry name" value="DNA-binding response regulator PhoB"/>
    <property type="match status" value="1"/>
</dbReference>
<evidence type="ECO:0000256" key="3">
    <source>
        <dbReference type="ARBA" id="ARBA00023012"/>
    </source>
</evidence>
<evidence type="ECO:0000256" key="8">
    <source>
        <dbReference type="PROSITE-ProRule" id="PRU00169"/>
    </source>
</evidence>
<evidence type="ECO:0000256" key="1">
    <source>
        <dbReference type="ARBA" id="ARBA00018672"/>
    </source>
</evidence>
<dbReference type="OrthoDB" id="9790442at2"/>
<dbReference type="STRING" id="1527.SAMN04489757_14123"/>
<dbReference type="InterPro" id="IPR039420">
    <property type="entry name" value="WalR-like"/>
</dbReference>
<evidence type="ECO:0000259" key="11">
    <source>
        <dbReference type="PROSITE" id="PS51755"/>
    </source>
</evidence>
<keyword evidence="6" id="KW-0804">Transcription</keyword>
<dbReference type="SMART" id="SM00448">
    <property type="entry name" value="REC"/>
    <property type="match status" value="1"/>
</dbReference>
<dbReference type="Pfam" id="PF00072">
    <property type="entry name" value="Response_reg"/>
    <property type="match status" value="1"/>
</dbReference>
<evidence type="ECO:0000256" key="6">
    <source>
        <dbReference type="ARBA" id="ARBA00023163"/>
    </source>
</evidence>
<feature type="DNA-binding region" description="OmpR/PhoB-type" evidence="9">
    <location>
        <begin position="131"/>
        <end position="230"/>
    </location>
</feature>
<evidence type="ECO:0000313" key="13">
    <source>
        <dbReference type="Proteomes" id="UP000198806"/>
    </source>
</evidence>